<feature type="transmembrane region" description="Helical" evidence="2">
    <location>
        <begin position="32"/>
        <end position="54"/>
    </location>
</feature>
<sequence>MSTTAPRLPEGRYGKAGHSGGGDAGADRRLRVAAVVCGVLFLGLIAWLGTSYLVRETRMHGEVPTFEVTSDTAVRAHLSVQKRDGVSGVCTLRSQSADGDVVGQLDVAVPAGGTGFEKDVTIRTVHPGTTAELLGCVAHG</sequence>
<name>A0A345SZR1_9ACTN</name>
<evidence type="ECO:0000313" key="4">
    <source>
        <dbReference type="Proteomes" id="UP000249340"/>
    </source>
</evidence>
<dbReference type="InterPro" id="IPR025443">
    <property type="entry name" value="DUF4307"/>
</dbReference>
<proteinExistence type="predicted"/>
<dbReference type="KEGG" id="stri:C7M71_019165"/>
<reference evidence="4" key="1">
    <citation type="submission" date="2018-07" db="EMBL/GenBank/DDBJ databases">
        <title>Streptacidiphilus bronchialis DSM 106435 chromosome.</title>
        <authorList>
            <person name="Batra D."/>
            <person name="Gulvik C.A."/>
        </authorList>
    </citation>
    <scope>NUCLEOTIDE SEQUENCE [LARGE SCALE GENOMIC DNA]</scope>
    <source>
        <strain evidence="4">DSM 106435</strain>
    </source>
</reference>
<gene>
    <name evidence="3" type="ORF">C7M71_019165</name>
</gene>
<protein>
    <submittedName>
        <fullName evidence="3">DUF4307 domain-containing protein</fullName>
    </submittedName>
</protein>
<dbReference type="RefSeq" id="WP_111490501.1">
    <property type="nucleotide sequence ID" value="NZ_CP031264.1"/>
</dbReference>
<evidence type="ECO:0000256" key="2">
    <source>
        <dbReference type="SAM" id="Phobius"/>
    </source>
</evidence>
<dbReference type="Proteomes" id="UP000249340">
    <property type="component" value="Chromosome"/>
</dbReference>
<evidence type="ECO:0000313" key="3">
    <source>
        <dbReference type="EMBL" id="AXI79216.1"/>
    </source>
</evidence>
<dbReference type="OrthoDB" id="4324067at2"/>
<keyword evidence="2" id="KW-1133">Transmembrane helix</keyword>
<accession>A0A345SZR1</accession>
<keyword evidence="4" id="KW-1185">Reference proteome</keyword>
<dbReference type="EMBL" id="CP031264">
    <property type="protein sequence ID" value="AXI79216.1"/>
    <property type="molecule type" value="Genomic_DNA"/>
</dbReference>
<feature type="region of interest" description="Disordered" evidence="1">
    <location>
        <begin position="1"/>
        <end position="24"/>
    </location>
</feature>
<organism evidence="3 4">
    <name type="scientific">Peterkaempfera bronchialis</name>
    <dbReference type="NCBI Taxonomy" id="2126346"/>
    <lineage>
        <taxon>Bacteria</taxon>
        <taxon>Bacillati</taxon>
        <taxon>Actinomycetota</taxon>
        <taxon>Actinomycetes</taxon>
        <taxon>Kitasatosporales</taxon>
        <taxon>Streptomycetaceae</taxon>
        <taxon>Peterkaempfera</taxon>
    </lineage>
</organism>
<keyword evidence="2" id="KW-0472">Membrane</keyword>
<dbReference type="Pfam" id="PF14155">
    <property type="entry name" value="DUF4307"/>
    <property type="match status" value="1"/>
</dbReference>
<dbReference type="AlphaFoldDB" id="A0A345SZR1"/>
<evidence type="ECO:0000256" key="1">
    <source>
        <dbReference type="SAM" id="MobiDB-lite"/>
    </source>
</evidence>
<keyword evidence="2" id="KW-0812">Transmembrane</keyword>